<dbReference type="AlphaFoldDB" id="A0A8E2AN40"/>
<dbReference type="GO" id="GO:0003824">
    <property type="term" value="F:catalytic activity"/>
    <property type="evidence" value="ECO:0007669"/>
    <property type="project" value="InterPro"/>
</dbReference>
<dbReference type="Pfam" id="PF14529">
    <property type="entry name" value="Exo_endo_phos_2"/>
    <property type="match status" value="1"/>
</dbReference>
<dbReference type="OrthoDB" id="2788847at2759"/>
<sequence>MAGDFNLHHHMWGGFGVQDQRADSEVLIDLAMGELNLSLCNEPGKATWESHNSRLRPHVLDLVWVSTALAEGVHVEVDLAGRHRGDHAVMRWEVPIVLEEQPRPTVQRESEAARDYISAVAAGIAGLDQHFVSREAVEDACRHLDSVLTNAWSAHAIAPRRTRRSKTWWDAACSQKARLLRHCLMRDRGDPHRPMLVKHALRELRSAVRTAKRTFFDGVIERTHSSRIWDLVQWTRPRPTAAFATLRNTAGEPATTPDAIFQTFREQFYPEQAAPVDLSL</sequence>
<organism evidence="2 3">
    <name type="scientific">Obba rivulosa</name>
    <dbReference type="NCBI Taxonomy" id="1052685"/>
    <lineage>
        <taxon>Eukaryota</taxon>
        <taxon>Fungi</taxon>
        <taxon>Dikarya</taxon>
        <taxon>Basidiomycota</taxon>
        <taxon>Agaricomycotina</taxon>
        <taxon>Agaricomycetes</taxon>
        <taxon>Polyporales</taxon>
        <taxon>Gelatoporiaceae</taxon>
        <taxon>Obba</taxon>
    </lineage>
</organism>
<dbReference type="EMBL" id="KV722885">
    <property type="protein sequence ID" value="OCH83662.1"/>
    <property type="molecule type" value="Genomic_DNA"/>
</dbReference>
<evidence type="ECO:0000313" key="2">
    <source>
        <dbReference type="EMBL" id="OCH83662.1"/>
    </source>
</evidence>
<dbReference type="Proteomes" id="UP000250043">
    <property type="component" value="Unassembled WGS sequence"/>
</dbReference>
<feature type="non-terminal residue" evidence="2">
    <location>
        <position position="280"/>
    </location>
</feature>
<dbReference type="InterPro" id="IPR036691">
    <property type="entry name" value="Endo/exonu/phosph_ase_sf"/>
</dbReference>
<name>A0A8E2AN40_9APHY</name>
<feature type="domain" description="Endonuclease/exonuclease/phosphatase" evidence="1">
    <location>
        <begin position="2"/>
        <end position="89"/>
    </location>
</feature>
<evidence type="ECO:0000259" key="1">
    <source>
        <dbReference type="Pfam" id="PF14529"/>
    </source>
</evidence>
<dbReference type="Gene3D" id="3.60.10.10">
    <property type="entry name" value="Endonuclease/exonuclease/phosphatase"/>
    <property type="match status" value="1"/>
</dbReference>
<gene>
    <name evidence="2" type="ORF">OBBRIDRAFT_523871</name>
</gene>
<accession>A0A8E2AN40</accession>
<dbReference type="SUPFAM" id="SSF56219">
    <property type="entry name" value="DNase I-like"/>
    <property type="match status" value="1"/>
</dbReference>
<dbReference type="InterPro" id="IPR005135">
    <property type="entry name" value="Endo/exonuclease/phosphatase"/>
</dbReference>
<protein>
    <recommendedName>
        <fullName evidence="1">Endonuclease/exonuclease/phosphatase domain-containing protein</fullName>
    </recommendedName>
</protein>
<reference evidence="2 3" key="1">
    <citation type="submission" date="2016-07" db="EMBL/GenBank/DDBJ databases">
        <title>Draft genome of the white-rot fungus Obba rivulosa 3A-2.</title>
        <authorList>
            <consortium name="DOE Joint Genome Institute"/>
            <person name="Miettinen O."/>
            <person name="Riley R."/>
            <person name="Acob R."/>
            <person name="Barry K."/>
            <person name="Cullen D."/>
            <person name="De Vries R."/>
            <person name="Hainaut M."/>
            <person name="Hatakka A."/>
            <person name="Henrissat B."/>
            <person name="Hilden K."/>
            <person name="Kuo R."/>
            <person name="Labutti K."/>
            <person name="Lipzen A."/>
            <person name="Makela M.R."/>
            <person name="Sandor L."/>
            <person name="Spatafora J.W."/>
            <person name="Grigoriev I.V."/>
            <person name="Hibbett D.S."/>
        </authorList>
    </citation>
    <scope>NUCLEOTIDE SEQUENCE [LARGE SCALE GENOMIC DNA]</scope>
    <source>
        <strain evidence="2 3">3A-2</strain>
    </source>
</reference>
<evidence type="ECO:0000313" key="3">
    <source>
        <dbReference type="Proteomes" id="UP000250043"/>
    </source>
</evidence>
<keyword evidence="3" id="KW-1185">Reference proteome</keyword>
<proteinExistence type="predicted"/>